<dbReference type="STRING" id="525904.Tter_0468"/>
<keyword evidence="2" id="KW-1185">Reference proteome</keyword>
<sequence>MFKVIAAITPLIIGILLVQTAFANNYGVSLHKSATWNPLETAL</sequence>
<dbReference type="Proteomes" id="UP000000323">
    <property type="component" value="Chromosome 1"/>
</dbReference>
<dbReference type="HOGENOM" id="CLU_3240839_0_0_0"/>
<accession>D1CEN3</accession>
<proteinExistence type="predicted"/>
<name>D1CEN3_THET1</name>
<evidence type="ECO:0000313" key="2">
    <source>
        <dbReference type="Proteomes" id="UP000000323"/>
    </source>
</evidence>
<gene>
    <name evidence="1" type="ordered locus">Tter_0468</name>
</gene>
<dbReference type="KEGG" id="ttr:Tter_0468"/>
<evidence type="ECO:0000313" key="1">
    <source>
        <dbReference type="EMBL" id="ACZ41389.1"/>
    </source>
</evidence>
<protein>
    <submittedName>
        <fullName evidence="1">Uncharacterized protein</fullName>
    </submittedName>
</protein>
<dbReference type="AlphaFoldDB" id="D1CEN3"/>
<reference evidence="2" key="1">
    <citation type="journal article" date="2010" name="Stand. Genomic Sci.">
        <title>Complete genome sequence of 'Thermobaculum terrenum' type strain (YNP1).</title>
        <authorList>
            <person name="Kiss H."/>
            <person name="Cleland D."/>
            <person name="Lapidus A."/>
            <person name="Lucas S."/>
            <person name="Glavina Del Rio T."/>
            <person name="Nolan M."/>
            <person name="Tice H."/>
            <person name="Han C."/>
            <person name="Goodwin L."/>
            <person name="Pitluck S."/>
            <person name="Liolios K."/>
            <person name="Ivanova N."/>
            <person name="Mavromatis K."/>
            <person name="Ovchinnikova G."/>
            <person name="Pati A."/>
            <person name="Chen A."/>
            <person name="Palaniappan K."/>
            <person name="Land M."/>
            <person name="Hauser L."/>
            <person name="Chang Y."/>
            <person name="Jeffries C."/>
            <person name="Lu M."/>
            <person name="Brettin T."/>
            <person name="Detter J."/>
            <person name="Goker M."/>
            <person name="Tindall B."/>
            <person name="Beck B."/>
            <person name="McDermott T."/>
            <person name="Woyke T."/>
            <person name="Bristow J."/>
            <person name="Eisen J."/>
            <person name="Markowitz V."/>
            <person name="Hugenholtz P."/>
            <person name="Kyrpides N."/>
            <person name="Klenk H."/>
            <person name="Cheng J."/>
        </authorList>
    </citation>
    <scope>NUCLEOTIDE SEQUENCE [LARGE SCALE GENOMIC DNA]</scope>
    <source>
        <strain evidence="2">ATCC BAA-798 / YNP1</strain>
    </source>
</reference>
<dbReference type="EMBL" id="CP001825">
    <property type="protein sequence ID" value="ACZ41389.1"/>
    <property type="molecule type" value="Genomic_DNA"/>
</dbReference>
<organism evidence="1 2">
    <name type="scientific">Thermobaculum terrenum (strain ATCC BAA-798 / CCMEE 7001 / YNP1)</name>
    <dbReference type="NCBI Taxonomy" id="525904"/>
    <lineage>
        <taxon>Bacteria</taxon>
        <taxon>Bacillati</taxon>
        <taxon>Chloroflexota</taxon>
        <taxon>Chloroflexia</taxon>
        <taxon>Candidatus Thermobaculales</taxon>
        <taxon>Candidatus Thermobaculaceae</taxon>
        <taxon>Thermobaculum</taxon>
    </lineage>
</organism>